<dbReference type="Gramene" id="Ma04_t22570.1">
    <property type="protein sequence ID" value="Ma04_p22570.1"/>
    <property type="gene ID" value="Ma04_g22570"/>
</dbReference>
<feature type="domain" description="DUF4378" evidence="1">
    <location>
        <begin position="710"/>
        <end position="877"/>
    </location>
</feature>
<dbReference type="Gramene" id="Ma04_t22570.2">
    <property type="protein sequence ID" value="Ma04_p22570.2"/>
    <property type="gene ID" value="Ma04_g22570"/>
</dbReference>
<organism evidence="4 5">
    <name type="scientific">Musa acuminata subsp. malaccensis</name>
    <name type="common">Wild banana</name>
    <name type="synonym">Musa malaccensis</name>
    <dbReference type="NCBI Taxonomy" id="214687"/>
    <lineage>
        <taxon>Eukaryota</taxon>
        <taxon>Viridiplantae</taxon>
        <taxon>Streptophyta</taxon>
        <taxon>Embryophyta</taxon>
        <taxon>Tracheophyta</taxon>
        <taxon>Spermatophyta</taxon>
        <taxon>Magnoliopsida</taxon>
        <taxon>Liliopsida</taxon>
        <taxon>Zingiberales</taxon>
        <taxon>Musaceae</taxon>
        <taxon>Musa</taxon>
    </lineage>
</organism>
<dbReference type="Proteomes" id="UP000012960">
    <property type="component" value="Unplaced"/>
</dbReference>
<sequence>MVGILQFFDFGQGRSSHKLPLLSRRNDGLEAPRNSLEFPMEAYQSFQVAHEDIPYSHRYSNKDGVCQNGARMKELIDDEMSKRTKDRCNGPSVVARLMGMDALPSDIKPVIHVKEPNDMKKPRKELASISSNQQASLILKTMRQSNEFLPYQIEQDFDQHTKDHDMDKPQPREHPQEELLQKFKKEFEEWQASKAWERSVTLELGNDLRKEKHINTSPQEILNSFVDAKRNSFVKKTTEFKRHVPSARLDTHWEQEDLLSSEASVSKHSETGLTKDNFFGDNARSKSFAPKSDHEMEISTLPRRIVILRPDYEMNDNTEESCLCSPVMLQKGKNMHDFLEQVKERLIIEIEGKPSLETTTIWAQSEAFASERLSDCKQIVPKTVKGLSGSFSIGNKTTLMQSRSTRSYRNEVQFSGRSSPEFIPQDSKKLMSERLKNVQKDDIDIMDPLISSGRLITSISSKEAEKFNSMQYLSKKSSKKVASWEEKKFLNESKSFRHDQGQAFDVGDESPPNLFRSFSAPVSRTAFGKLLLEDRNATAAVHICRKHEASENDLMEARKKTKDGFNIKNRVSSLKQNFTLKGKLFGKRIQLMDESSEDEFLFMKDTETSPFVINFGFEQENSTEVPPSPASVCSSPPDEICRPYYPSPVSPLEALFHEDHPSLPASGEPNSNIPESNLLEEVDYDRSEEATDELKPAEDELPELEGNTKAYIRDILITCGLFERNHFNQCLWEWDAPRKPIPLLVFDEVEETYRRNDKLESRTTLICEGEDADFSHRILFSLLNEALLRVTQNSKPGSTVKKWFPGPGRVPQGDQLLDSLWHLIQVYINPPVDESHPLESIVAQEMNQTSWSGMLHEDVDIISVEIELLIVENLIDELVCSLS</sequence>
<dbReference type="EnsemblPlants" id="Ma04_t22570.1">
    <property type="protein sequence ID" value="Ma04_p22570.1"/>
    <property type="gene ID" value="Ma04_g22570"/>
</dbReference>
<dbReference type="AlphaFoldDB" id="A0A804ISP3"/>
<evidence type="ECO:0000313" key="4">
    <source>
        <dbReference type="EnsemblPlants" id="Ma04_p22570.2"/>
    </source>
</evidence>
<dbReference type="Pfam" id="PF14383">
    <property type="entry name" value="VARLMGL"/>
    <property type="match status" value="1"/>
</dbReference>
<gene>
    <name evidence="3" type="ORF">GSMUA_128610.1</name>
</gene>
<dbReference type="OrthoDB" id="446244at2759"/>
<evidence type="ECO:0000313" key="3">
    <source>
        <dbReference type="EMBL" id="CAG1843066.1"/>
    </source>
</evidence>
<keyword evidence="5" id="KW-1185">Reference proteome</keyword>
<dbReference type="EMBL" id="HG996469">
    <property type="protein sequence ID" value="CAG1843066.1"/>
    <property type="molecule type" value="Genomic_DNA"/>
</dbReference>
<evidence type="ECO:0000259" key="1">
    <source>
        <dbReference type="Pfam" id="PF14309"/>
    </source>
</evidence>
<proteinExistence type="predicted"/>
<dbReference type="FunCoup" id="A0A804ISP3">
    <property type="interactions" value="3055"/>
</dbReference>
<dbReference type="KEGG" id="mus:103977141"/>
<feature type="domain" description="DUF3741" evidence="2">
    <location>
        <begin position="91"/>
        <end position="105"/>
    </location>
</feature>
<dbReference type="InParanoid" id="A0A804ISP3"/>
<evidence type="ECO:0000313" key="5">
    <source>
        <dbReference type="Proteomes" id="UP000012960"/>
    </source>
</evidence>
<dbReference type="Pfam" id="PF14309">
    <property type="entry name" value="DUF4378"/>
    <property type="match status" value="1"/>
</dbReference>
<evidence type="ECO:0000259" key="2">
    <source>
        <dbReference type="Pfam" id="PF14383"/>
    </source>
</evidence>
<reference evidence="4" key="2">
    <citation type="submission" date="2021-05" db="UniProtKB">
        <authorList>
            <consortium name="EnsemblPlants"/>
        </authorList>
    </citation>
    <scope>IDENTIFICATION</scope>
    <source>
        <strain evidence="4">subsp. malaccensis</strain>
    </source>
</reference>
<name>A0A804ISP3_MUSAM</name>
<protein>
    <submittedName>
        <fullName evidence="3">(wild Malaysian banana) hypothetical protein</fullName>
    </submittedName>
</protein>
<dbReference type="PANTHER" id="PTHR40836">
    <property type="entry name" value="RB1-INDUCIBLE COILED-COIL PROTEIN"/>
    <property type="match status" value="1"/>
</dbReference>
<dbReference type="OMA" id="WINPRHT"/>
<accession>A0A804ISP3</accession>
<dbReference type="EnsemblPlants" id="Ma04_t22570.2">
    <property type="protein sequence ID" value="Ma04_p22570.2"/>
    <property type="gene ID" value="Ma04_g22570"/>
</dbReference>
<reference evidence="3" key="1">
    <citation type="submission" date="2021-03" db="EMBL/GenBank/DDBJ databases">
        <authorList>
            <consortium name="Genoscope - CEA"/>
            <person name="William W."/>
        </authorList>
    </citation>
    <scope>NUCLEOTIDE SEQUENCE</scope>
    <source>
        <strain evidence="3">Doubled-haploid Pahang</strain>
    </source>
</reference>
<dbReference type="InterPro" id="IPR025486">
    <property type="entry name" value="DUF4378"/>
</dbReference>
<dbReference type="PANTHER" id="PTHR40836:SF4">
    <property type="entry name" value="RB1-INDUCIBLE COILED-COIL PROTEIN"/>
    <property type="match status" value="1"/>
</dbReference>
<dbReference type="InterPro" id="IPR032795">
    <property type="entry name" value="DUF3741-assoc"/>
</dbReference>